<keyword evidence="2" id="KW-0539">Nucleus</keyword>
<dbReference type="CDD" id="cd12148">
    <property type="entry name" value="fungal_TF_MHR"/>
    <property type="match status" value="1"/>
</dbReference>
<dbReference type="CDD" id="cd00067">
    <property type="entry name" value="GAL4"/>
    <property type="match status" value="1"/>
</dbReference>
<name>A0A6A6ZHY1_9PLEO</name>
<reference evidence="5" key="1">
    <citation type="journal article" date="2020" name="Stud. Mycol.">
        <title>101 Dothideomycetes genomes: a test case for predicting lifestyles and emergence of pathogens.</title>
        <authorList>
            <person name="Haridas S."/>
            <person name="Albert R."/>
            <person name="Binder M."/>
            <person name="Bloem J."/>
            <person name="Labutti K."/>
            <person name="Salamov A."/>
            <person name="Andreopoulos B."/>
            <person name="Baker S."/>
            <person name="Barry K."/>
            <person name="Bills G."/>
            <person name="Bluhm B."/>
            <person name="Cannon C."/>
            <person name="Castanera R."/>
            <person name="Culley D."/>
            <person name="Daum C."/>
            <person name="Ezra D."/>
            <person name="Gonzalez J."/>
            <person name="Henrissat B."/>
            <person name="Kuo A."/>
            <person name="Liang C."/>
            <person name="Lipzen A."/>
            <person name="Lutzoni F."/>
            <person name="Magnuson J."/>
            <person name="Mondo S."/>
            <person name="Nolan M."/>
            <person name="Ohm R."/>
            <person name="Pangilinan J."/>
            <person name="Park H.-J."/>
            <person name="Ramirez L."/>
            <person name="Alfaro M."/>
            <person name="Sun H."/>
            <person name="Tritt A."/>
            <person name="Yoshinaga Y."/>
            <person name="Zwiers L.-H."/>
            <person name="Turgeon B."/>
            <person name="Goodwin S."/>
            <person name="Spatafora J."/>
            <person name="Crous P."/>
            <person name="Grigoriev I."/>
        </authorList>
    </citation>
    <scope>NUCLEOTIDE SEQUENCE</scope>
    <source>
        <strain evidence="5">CBS 113818</strain>
    </source>
</reference>
<accession>A0A6A6ZHY1</accession>
<feature type="non-terminal residue" evidence="5">
    <location>
        <position position="1"/>
    </location>
</feature>
<dbReference type="InterPro" id="IPR001138">
    <property type="entry name" value="Zn2Cys6_DnaBD"/>
</dbReference>
<dbReference type="PANTHER" id="PTHR47655:SF2">
    <property type="entry name" value="QUINIC ACID UTILIZATION ACTIVATOR"/>
    <property type="match status" value="1"/>
</dbReference>
<dbReference type="InterPro" id="IPR007219">
    <property type="entry name" value="XnlR_reg_dom"/>
</dbReference>
<keyword evidence="1" id="KW-0479">Metal-binding</keyword>
<dbReference type="PANTHER" id="PTHR47655">
    <property type="entry name" value="QUINIC ACID UTILIZATION ACTIVATOR"/>
    <property type="match status" value="1"/>
</dbReference>
<dbReference type="GO" id="GO:0006351">
    <property type="term" value="P:DNA-templated transcription"/>
    <property type="evidence" value="ECO:0007669"/>
    <property type="project" value="InterPro"/>
</dbReference>
<evidence type="ECO:0000313" key="6">
    <source>
        <dbReference type="Proteomes" id="UP000799424"/>
    </source>
</evidence>
<feature type="region of interest" description="Disordered" evidence="3">
    <location>
        <begin position="698"/>
        <end position="720"/>
    </location>
</feature>
<evidence type="ECO:0000256" key="1">
    <source>
        <dbReference type="ARBA" id="ARBA00022723"/>
    </source>
</evidence>
<evidence type="ECO:0000256" key="2">
    <source>
        <dbReference type="ARBA" id="ARBA00023242"/>
    </source>
</evidence>
<feature type="region of interest" description="Disordered" evidence="3">
    <location>
        <begin position="128"/>
        <end position="150"/>
    </location>
</feature>
<dbReference type="PROSITE" id="PS00463">
    <property type="entry name" value="ZN2_CY6_FUNGAL_1"/>
    <property type="match status" value="1"/>
</dbReference>
<dbReference type="GO" id="GO:0045944">
    <property type="term" value="P:positive regulation of transcription by RNA polymerase II"/>
    <property type="evidence" value="ECO:0007669"/>
    <property type="project" value="TreeGrafter"/>
</dbReference>
<dbReference type="GO" id="GO:0008270">
    <property type="term" value="F:zinc ion binding"/>
    <property type="evidence" value="ECO:0007669"/>
    <property type="project" value="InterPro"/>
</dbReference>
<organism evidence="5 6">
    <name type="scientific">Ophiobolus disseminans</name>
    <dbReference type="NCBI Taxonomy" id="1469910"/>
    <lineage>
        <taxon>Eukaryota</taxon>
        <taxon>Fungi</taxon>
        <taxon>Dikarya</taxon>
        <taxon>Ascomycota</taxon>
        <taxon>Pezizomycotina</taxon>
        <taxon>Dothideomycetes</taxon>
        <taxon>Pleosporomycetidae</taxon>
        <taxon>Pleosporales</taxon>
        <taxon>Pleosporineae</taxon>
        <taxon>Phaeosphaeriaceae</taxon>
        <taxon>Ophiobolus</taxon>
    </lineage>
</organism>
<dbReference type="AlphaFoldDB" id="A0A6A6ZHY1"/>
<proteinExistence type="predicted"/>
<dbReference type="InterPro" id="IPR052783">
    <property type="entry name" value="Metabolic/Drug-Res_Regulator"/>
</dbReference>
<dbReference type="PROSITE" id="PS50048">
    <property type="entry name" value="ZN2_CY6_FUNGAL_2"/>
    <property type="match status" value="1"/>
</dbReference>
<sequence length="720" mass="80058">MPLQTQGKRRSAAQDAPVKRFRVSRACDQCRTERSKCDGNQPQCAPCFEGKRACTYTSNPRKRGLPPGYIRTIELALALVFQQNAEIEASLIARLGHENSVLLARDTKESNRLHKSWRKTRFCRELNKTLTGEQPGPEALSSEEESDSGEANVPFEANCLQIRVTPNTSQPPDLSSTQRQSNMQQPMLFAQLTALPPDCFQLLETYLTYTQSWFPICEKLDILKLSYSYPSQGLPLSPDILDSGSHAEMWSMLAMASCYPNHPAGRDQSGSLGPAVLYSITQTLIPNELGLFRLGHVKALLNLALFNLRRSRNDAAWLLVGAASRILPTIREQPGMTEPRRPHVVASCYLLDNLLALLLHRRSHMDTFDVKAAGKIEEDGLEEWQPWGGELDAGAIQQSRLPTLTLSSFNSLVEVVDILTATIGRQQKADVSVRDNVTRHAEWKAALPPKFEYVHSDSTSIPLTPPAALLQLTQFATALALSPSQTWLQRILELMDYYQEKFGMARLPPVIACLLESVKKSSKNLPLDQTTQARIDKTIGDFRRGQNVQVAQNVREDLLNTYAREQLLRHGTTQISPHSFPPSFSAPIPAQYQQQPANASSLLDDLLPDMRPSHLGQAPQDFSPHAVDTDFTSPPLDAYDPSISGDLDSFFDELASLHGVKKLQNQPQFMQNLGFAPEISMADLLATQSGQYMPTNTQTFGTDNEGDPLQFPLSDYYDAG</sequence>
<evidence type="ECO:0000259" key="4">
    <source>
        <dbReference type="PROSITE" id="PS50048"/>
    </source>
</evidence>
<dbReference type="Gene3D" id="4.10.240.10">
    <property type="entry name" value="Zn(2)-C6 fungal-type DNA-binding domain"/>
    <property type="match status" value="1"/>
</dbReference>
<evidence type="ECO:0000256" key="3">
    <source>
        <dbReference type="SAM" id="MobiDB-lite"/>
    </source>
</evidence>
<dbReference type="Pfam" id="PF04082">
    <property type="entry name" value="Fungal_trans"/>
    <property type="match status" value="1"/>
</dbReference>
<protein>
    <recommendedName>
        <fullName evidence="4">Zn(2)-C6 fungal-type domain-containing protein</fullName>
    </recommendedName>
</protein>
<evidence type="ECO:0000313" key="5">
    <source>
        <dbReference type="EMBL" id="KAF2820586.1"/>
    </source>
</evidence>
<dbReference type="GO" id="GO:0003677">
    <property type="term" value="F:DNA binding"/>
    <property type="evidence" value="ECO:0007669"/>
    <property type="project" value="InterPro"/>
</dbReference>
<dbReference type="OrthoDB" id="3364175at2759"/>
<dbReference type="SMART" id="SM00066">
    <property type="entry name" value="GAL4"/>
    <property type="match status" value="1"/>
</dbReference>
<dbReference type="InterPro" id="IPR036864">
    <property type="entry name" value="Zn2-C6_fun-type_DNA-bd_sf"/>
</dbReference>
<keyword evidence="6" id="KW-1185">Reference proteome</keyword>
<dbReference type="SUPFAM" id="SSF57701">
    <property type="entry name" value="Zn2/Cys6 DNA-binding domain"/>
    <property type="match status" value="1"/>
</dbReference>
<dbReference type="Proteomes" id="UP000799424">
    <property type="component" value="Unassembled WGS sequence"/>
</dbReference>
<dbReference type="GO" id="GO:0000981">
    <property type="term" value="F:DNA-binding transcription factor activity, RNA polymerase II-specific"/>
    <property type="evidence" value="ECO:0007669"/>
    <property type="project" value="InterPro"/>
</dbReference>
<gene>
    <name evidence="5" type="ORF">CC86DRAFT_459568</name>
</gene>
<dbReference type="Pfam" id="PF00172">
    <property type="entry name" value="Zn_clus"/>
    <property type="match status" value="1"/>
</dbReference>
<dbReference type="EMBL" id="MU006240">
    <property type="protein sequence ID" value="KAF2820586.1"/>
    <property type="molecule type" value="Genomic_DNA"/>
</dbReference>
<feature type="domain" description="Zn(2)-C6 fungal-type" evidence="4">
    <location>
        <begin position="26"/>
        <end position="56"/>
    </location>
</feature>